<dbReference type="Proteomes" id="UP001140217">
    <property type="component" value="Unassembled WGS sequence"/>
</dbReference>
<reference evidence="1" key="1">
    <citation type="submission" date="2022-07" db="EMBL/GenBank/DDBJ databases">
        <title>Phylogenomic reconstructions and comparative analyses of Kickxellomycotina fungi.</title>
        <authorList>
            <person name="Reynolds N.K."/>
            <person name="Stajich J.E."/>
            <person name="Barry K."/>
            <person name="Grigoriev I.V."/>
            <person name="Crous P."/>
            <person name="Smith M.E."/>
        </authorList>
    </citation>
    <scope>NUCLEOTIDE SEQUENCE</scope>
    <source>
        <strain evidence="1">NBRC 105414</strain>
    </source>
</reference>
<comment type="caution">
    <text evidence="1">The sequence shown here is derived from an EMBL/GenBank/DDBJ whole genome shotgun (WGS) entry which is preliminary data.</text>
</comment>
<dbReference type="AlphaFoldDB" id="A0A9W8H5N2"/>
<evidence type="ECO:0000313" key="1">
    <source>
        <dbReference type="EMBL" id="KAJ2779580.1"/>
    </source>
</evidence>
<organism evidence="1 2">
    <name type="scientific">Coemansia javaensis</name>
    <dbReference type="NCBI Taxonomy" id="2761396"/>
    <lineage>
        <taxon>Eukaryota</taxon>
        <taxon>Fungi</taxon>
        <taxon>Fungi incertae sedis</taxon>
        <taxon>Zoopagomycota</taxon>
        <taxon>Kickxellomycotina</taxon>
        <taxon>Kickxellomycetes</taxon>
        <taxon>Kickxellales</taxon>
        <taxon>Kickxellaceae</taxon>
        <taxon>Coemansia</taxon>
    </lineage>
</organism>
<dbReference type="EMBL" id="JANBUL010000171">
    <property type="protein sequence ID" value="KAJ2779580.1"/>
    <property type="molecule type" value="Genomic_DNA"/>
</dbReference>
<dbReference type="OrthoDB" id="2607904at2759"/>
<name>A0A9W8H5N2_9FUNG</name>
<sequence length="402" mass="45232">MHINDLPDDVLRLVLRWAVGVPDDILRLSLYWAFNYDVDVLHEFKHNLPLPAVEAAGFMRSVTSEWGGVKSLVLEFCPLSQPDDEADAAMEAACSAVAAAFPGVSGLCFCASISNSDAATIKLYGRLTGVYAGQLERLDTDHPVNFPPEVVFKRLKRLNVRHYYKLGDRLPRMDPDVLEVLNLDTWPQSQAWAAFGPDMTSREIRLSRLKALRFVQLEDFAEDMWRLHLPSLECLDVGATYNPHSLIELMMLPPRMTTIKICAGPPVLRAVARMALPAVQHLEIDIPYEADSDPTALPAANRILAGFLSVFVEDMQADVSVPGPDDADMVEPFDAKIKRLVVEDFRTILPEQLAAVVKYMVLRTPALTWLRVPLAIEDLVEVFVRAYTSRYPHLNYVERFFR</sequence>
<accession>A0A9W8H5N2</accession>
<evidence type="ECO:0000313" key="2">
    <source>
        <dbReference type="Proteomes" id="UP001140217"/>
    </source>
</evidence>
<protein>
    <submittedName>
        <fullName evidence="1">Uncharacterized protein</fullName>
    </submittedName>
</protein>
<keyword evidence="2" id="KW-1185">Reference proteome</keyword>
<proteinExistence type="predicted"/>
<gene>
    <name evidence="1" type="ORF">H4R18_003936</name>
</gene>